<dbReference type="SMART" id="SM00490">
    <property type="entry name" value="HELICc"/>
    <property type="match status" value="1"/>
</dbReference>
<organism evidence="8 9">
    <name type="scientific">Candidatus Nitrobium versatile</name>
    <dbReference type="NCBI Taxonomy" id="2884831"/>
    <lineage>
        <taxon>Bacteria</taxon>
        <taxon>Pseudomonadati</taxon>
        <taxon>Nitrospirota</taxon>
        <taxon>Nitrospiria</taxon>
        <taxon>Nitrospirales</taxon>
        <taxon>Nitrospiraceae</taxon>
        <taxon>Candidatus Nitrobium</taxon>
    </lineage>
</organism>
<dbReference type="InterPro" id="IPR001650">
    <property type="entry name" value="Helicase_C-like"/>
</dbReference>
<sequence>MISYPIDGILPGLKEAVCGHPAVVLHAPPGAGKTTRVPLALLDLFPPGKGRILILEPRRIAAVSAARWMARTLGEEVGETVGYSIRFDTKTTERTRIEVVTEGILTRRIQADPGLDGIAMVIFDEFHERSLHADLALALCLDVRGGLREDLKLLVMSATLDCGPIADLLGGAPVITSGGRAFPVEEHYLGDEREKSLPERTADAVQTALRETPGDILVFLPGSGEIHACSEALQPVVERGGTGITLHPLYGDLPFEEQERALLPSRTRKIVLATNIAETSLTIEGVRCVIDSGLTRRLQYDPATGMNRLITVAVSKASAEQRKGRAGRLGPGVCYRLYSRHVFHSMLPHTPPEMLVSDLSSLVLDLAVWGVKDPSALSWLDAPPAASRDAARRLLMDLGALDPSGLATPAGKMMARMPLPPRLARLLLRAGELGCPRLGAEVAALLSERDIFRRTAAERRRTAGDPDIQERLSLLQVWRREREGTGGADLRALRAVERTAEQLVRLMPGSGKTHGERADDPELVARLLLSAFPERIAKRREEGEGRFLLVQGRGVRVSPASTMSRSPFLITAVMDAGEGTEGFVHIAASVTEELVRRECAGRIENLRRIEWDKGEGRIVAALEERVGAIPLSVKPFSPSDAEVAPLLCDAIRANPGLLSFSRETRQFQGRVALMRRVFPGEEWPDLSDGSLCGSPEEWLLPWLGSVRTSRDLASLDTLPALRAQLSWEQVRLLDERAPSFLPVPSGHRVALDYAAGEIPVLAVKLQEMFGLADTPAVAGGRVKVLLHLLSPARRPVQITQDLKGFWNGGYQQVKKELKGRYPKHPWPDDPWNAVPTRSAKPRGN</sequence>
<keyword evidence="4" id="KW-0067">ATP-binding</keyword>
<reference evidence="8" key="1">
    <citation type="journal article" date="2021" name="bioRxiv">
        <title>Unraveling nitrogen, sulfur and carbon metabolic pathways and microbial community transcriptional responses to substrate deprivation and toxicity stresses in a bioreactor mimicking anoxic brackish coastal sediment conditions.</title>
        <authorList>
            <person name="Martins P.D."/>
            <person name="Echeveste M.J."/>
            <person name="Arshad A."/>
            <person name="Kurth J."/>
            <person name="Ouboter H."/>
            <person name="Jetten M.S.M."/>
            <person name="Welte C.U."/>
        </authorList>
    </citation>
    <scope>NUCLEOTIDE SEQUENCE</scope>
    <source>
        <strain evidence="8">MAG_39</strain>
    </source>
</reference>
<dbReference type="CDD" id="cd17990">
    <property type="entry name" value="DEXHc_HrpB"/>
    <property type="match status" value="1"/>
</dbReference>
<dbReference type="NCBIfam" id="TIGR01970">
    <property type="entry name" value="DEAH_box_HrpB"/>
    <property type="match status" value="1"/>
</dbReference>
<dbReference type="FunFam" id="3.40.50.300:FF:002125">
    <property type="entry name" value="ATP-dependent helicase HrpB"/>
    <property type="match status" value="1"/>
</dbReference>
<proteinExistence type="predicted"/>
<dbReference type="InterPro" id="IPR011545">
    <property type="entry name" value="DEAD/DEAH_box_helicase_dom"/>
</dbReference>
<evidence type="ECO:0000256" key="4">
    <source>
        <dbReference type="ARBA" id="ARBA00022840"/>
    </source>
</evidence>
<reference evidence="8" key="2">
    <citation type="submission" date="2021-08" db="EMBL/GenBank/DDBJ databases">
        <authorList>
            <person name="Dalcin Martins P."/>
        </authorList>
    </citation>
    <scope>NUCLEOTIDE SEQUENCE</scope>
    <source>
        <strain evidence="8">MAG_39</strain>
    </source>
</reference>
<dbReference type="Proteomes" id="UP000705867">
    <property type="component" value="Unassembled WGS sequence"/>
</dbReference>
<dbReference type="GO" id="GO:0016787">
    <property type="term" value="F:hydrolase activity"/>
    <property type="evidence" value="ECO:0007669"/>
    <property type="project" value="UniProtKB-KW"/>
</dbReference>
<feature type="domain" description="Helicase C-terminal" evidence="7">
    <location>
        <begin position="204"/>
        <end position="370"/>
    </location>
</feature>
<evidence type="ECO:0000256" key="1">
    <source>
        <dbReference type="ARBA" id="ARBA00022741"/>
    </source>
</evidence>
<dbReference type="InterPro" id="IPR027417">
    <property type="entry name" value="P-loop_NTPase"/>
</dbReference>
<dbReference type="GO" id="GO:0005524">
    <property type="term" value="F:ATP binding"/>
    <property type="evidence" value="ECO:0007669"/>
    <property type="project" value="UniProtKB-KW"/>
</dbReference>
<dbReference type="Pfam" id="PF00270">
    <property type="entry name" value="DEAD"/>
    <property type="match status" value="1"/>
</dbReference>
<dbReference type="Gene3D" id="3.40.50.300">
    <property type="entry name" value="P-loop containing nucleotide triphosphate hydrolases"/>
    <property type="match status" value="2"/>
</dbReference>
<dbReference type="InterPro" id="IPR007502">
    <property type="entry name" value="Helicase-assoc_dom"/>
</dbReference>
<dbReference type="Pfam" id="PF08482">
    <property type="entry name" value="HrpB_C"/>
    <property type="match status" value="1"/>
</dbReference>
<accession>A0A953SI76</accession>
<dbReference type="EMBL" id="JAIOIV010000157">
    <property type="protein sequence ID" value="MBZ0158503.1"/>
    <property type="molecule type" value="Genomic_DNA"/>
</dbReference>
<dbReference type="InterPro" id="IPR049614">
    <property type="entry name" value="HrpB_DEXH"/>
</dbReference>
<gene>
    <name evidence="8" type="primary">hrpB</name>
    <name evidence="8" type="ORF">K8I29_20090</name>
</gene>
<dbReference type="PROSITE" id="PS51192">
    <property type="entry name" value="HELICASE_ATP_BIND_1"/>
    <property type="match status" value="1"/>
</dbReference>
<dbReference type="SUPFAM" id="SSF52540">
    <property type="entry name" value="P-loop containing nucleoside triphosphate hydrolases"/>
    <property type="match status" value="1"/>
</dbReference>
<evidence type="ECO:0000313" key="9">
    <source>
        <dbReference type="Proteomes" id="UP000705867"/>
    </source>
</evidence>
<dbReference type="PROSITE" id="PS51194">
    <property type="entry name" value="HELICASE_CTER"/>
    <property type="match status" value="1"/>
</dbReference>
<evidence type="ECO:0000256" key="5">
    <source>
        <dbReference type="SAM" id="MobiDB-lite"/>
    </source>
</evidence>
<keyword evidence="1" id="KW-0547">Nucleotide-binding</keyword>
<name>A0A953SI76_9BACT</name>
<evidence type="ECO:0000259" key="6">
    <source>
        <dbReference type="PROSITE" id="PS51192"/>
    </source>
</evidence>
<evidence type="ECO:0000259" key="7">
    <source>
        <dbReference type="PROSITE" id="PS51194"/>
    </source>
</evidence>
<evidence type="ECO:0000256" key="2">
    <source>
        <dbReference type="ARBA" id="ARBA00022801"/>
    </source>
</evidence>
<dbReference type="GO" id="GO:0003676">
    <property type="term" value="F:nucleic acid binding"/>
    <property type="evidence" value="ECO:0007669"/>
    <property type="project" value="InterPro"/>
</dbReference>
<dbReference type="InterPro" id="IPR010225">
    <property type="entry name" value="HrpB"/>
</dbReference>
<evidence type="ECO:0000313" key="8">
    <source>
        <dbReference type="EMBL" id="MBZ0158503.1"/>
    </source>
</evidence>
<dbReference type="PIRSF" id="PIRSF005496">
    <property type="entry name" value="ATP_hel_hrpB"/>
    <property type="match status" value="1"/>
</dbReference>
<dbReference type="Gene3D" id="1.20.120.1080">
    <property type="match status" value="1"/>
</dbReference>
<dbReference type="PANTHER" id="PTHR43519">
    <property type="entry name" value="ATP-DEPENDENT RNA HELICASE HRPB"/>
    <property type="match status" value="1"/>
</dbReference>
<feature type="domain" description="Helicase ATP-binding" evidence="6">
    <location>
        <begin position="14"/>
        <end position="178"/>
    </location>
</feature>
<dbReference type="SMART" id="SM00847">
    <property type="entry name" value="HA2"/>
    <property type="match status" value="1"/>
</dbReference>
<evidence type="ECO:0000256" key="3">
    <source>
        <dbReference type="ARBA" id="ARBA00022806"/>
    </source>
</evidence>
<dbReference type="CDD" id="cd18791">
    <property type="entry name" value="SF2_C_RHA"/>
    <property type="match status" value="1"/>
</dbReference>
<protein>
    <submittedName>
        <fullName evidence="8">ATP-dependent helicase HrpB</fullName>
    </submittedName>
</protein>
<dbReference type="InterPro" id="IPR013689">
    <property type="entry name" value="RNA_helicase_ATP-dep_HrpB_C"/>
</dbReference>
<keyword evidence="2" id="KW-0378">Hydrolase</keyword>
<dbReference type="AlphaFoldDB" id="A0A953SI76"/>
<dbReference type="PANTHER" id="PTHR43519:SF1">
    <property type="entry name" value="ATP-DEPENDENT RNA HELICASE HRPB"/>
    <property type="match status" value="1"/>
</dbReference>
<dbReference type="GO" id="GO:0004386">
    <property type="term" value="F:helicase activity"/>
    <property type="evidence" value="ECO:0007669"/>
    <property type="project" value="UniProtKB-KW"/>
</dbReference>
<dbReference type="InterPro" id="IPR014001">
    <property type="entry name" value="Helicase_ATP-bd"/>
</dbReference>
<dbReference type="SMART" id="SM00487">
    <property type="entry name" value="DEXDc"/>
    <property type="match status" value="1"/>
</dbReference>
<keyword evidence="3 8" id="KW-0347">Helicase</keyword>
<comment type="caution">
    <text evidence="8">The sequence shown here is derived from an EMBL/GenBank/DDBJ whole genome shotgun (WGS) entry which is preliminary data.</text>
</comment>
<feature type="region of interest" description="Disordered" evidence="5">
    <location>
        <begin position="817"/>
        <end position="844"/>
    </location>
</feature>
<dbReference type="Pfam" id="PF00271">
    <property type="entry name" value="Helicase_C"/>
    <property type="match status" value="1"/>
</dbReference>